<accession>A0A8H7RXR5</accession>
<dbReference type="OrthoDB" id="1844152at2759"/>
<dbReference type="AlphaFoldDB" id="A0A8H7RXR5"/>
<evidence type="ECO:0008006" key="8">
    <source>
        <dbReference type="Google" id="ProtNLM"/>
    </source>
</evidence>
<evidence type="ECO:0000256" key="1">
    <source>
        <dbReference type="ARBA" id="ARBA00001971"/>
    </source>
</evidence>
<keyword evidence="4 5" id="KW-0408">Iron</keyword>
<reference evidence="6 7" key="1">
    <citation type="submission" date="2020-12" db="EMBL/GenBank/DDBJ databases">
        <title>Metabolic potential, ecology and presence of endohyphal bacteria is reflected in genomic diversity of Mucoromycotina.</title>
        <authorList>
            <person name="Muszewska A."/>
            <person name="Okrasinska A."/>
            <person name="Steczkiewicz K."/>
            <person name="Drgas O."/>
            <person name="Orlowska M."/>
            <person name="Perlinska-Lenart U."/>
            <person name="Aleksandrzak-Piekarczyk T."/>
            <person name="Szatraj K."/>
            <person name="Zielenkiewicz U."/>
            <person name="Pilsyk S."/>
            <person name="Malc E."/>
            <person name="Mieczkowski P."/>
            <person name="Kruszewska J.S."/>
            <person name="Biernat P."/>
            <person name="Pawlowska J."/>
        </authorList>
    </citation>
    <scope>NUCLEOTIDE SEQUENCE [LARGE SCALE GENOMIC DNA]</scope>
    <source>
        <strain evidence="6 7">CBS 142.35</strain>
    </source>
</reference>
<evidence type="ECO:0000313" key="7">
    <source>
        <dbReference type="Proteomes" id="UP000646827"/>
    </source>
</evidence>
<proteinExistence type="inferred from homology"/>
<keyword evidence="5" id="KW-0503">Monooxygenase</keyword>
<dbReference type="Proteomes" id="UP000646827">
    <property type="component" value="Unassembled WGS sequence"/>
</dbReference>
<comment type="similarity">
    <text evidence="2 5">Belongs to the cytochrome P450 family.</text>
</comment>
<evidence type="ECO:0000256" key="4">
    <source>
        <dbReference type="ARBA" id="ARBA00023004"/>
    </source>
</evidence>
<dbReference type="EMBL" id="JAEPRB010000222">
    <property type="protein sequence ID" value="KAG2218565.1"/>
    <property type="molecule type" value="Genomic_DNA"/>
</dbReference>
<comment type="cofactor">
    <cofactor evidence="1">
        <name>heme</name>
        <dbReference type="ChEBI" id="CHEBI:30413"/>
    </cofactor>
</comment>
<dbReference type="Gene3D" id="1.10.630.10">
    <property type="entry name" value="Cytochrome P450"/>
    <property type="match status" value="2"/>
</dbReference>
<keyword evidence="5" id="KW-0349">Heme</keyword>
<keyword evidence="5" id="KW-0560">Oxidoreductase</keyword>
<evidence type="ECO:0000256" key="3">
    <source>
        <dbReference type="ARBA" id="ARBA00022723"/>
    </source>
</evidence>
<dbReference type="GO" id="GO:0005506">
    <property type="term" value="F:iron ion binding"/>
    <property type="evidence" value="ECO:0007669"/>
    <property type="project" value="InterPro"/>
</dbReference>
<dbReference type="Pfam" id="PF00067">
    <property type="entry name" value="p450"/>
    <property type="match status" value="1"/>
</dbReference>
<gene>
    <name evidence="6" type="ORF">INT45_014154</name>
</gene>
<dbReference type="GO" id="GO:0020037">
    <property type="term" value="F:heme binding"/>
    <property type="evidence" value="ECO:0007669"/>
    <property type="project" value="InterPro"/>
</dbReference>
<dbReference type="InterPro" id="IPR036396">
    <property type="entry name" value="Cyt_P450_sf"/>
</dbReference>
<organism evidence="6 7">
    <name type="scientific">Circinella minor</name>
    <dbReference type="NCBI Taxonomy" id="1195481"/>
    <lineage>
        <taxon>Eukaryota</taxon>
        <taxon>Fungi</taxon>
        <taxon>Fungi incertae sedis</taxon>
        <taxon>Mucoromycota</taxon>
        <taxon>Mucoromycotina</taxon>
        <taxon>Mucoromycetes</taxon>
        <taxon>Mucorales</taxon>
        <taxon>Lichtheimiaceae</taxon>
        <taxon>Circinella</taxon>
    </lineage>
</organism>
<keyword evidence="7" id="KW-1185">Reference proteome</keyword>
<dbReference type="PANTHER" id="PTHR46206:SF4">
    <property type="entry name" value="P450, PUTATIVE (EUROFUNG)-RELATED"/>
    <property type="match status" value="1"/>
</dbReference>
<dbReference type="GO" id="GO:0016705">
    <property type="term" value="F:oxidoreductase activity, acting on paired donors, with incorporation or reduction of molecular oxygen"/>
    <property type="evidence" value="ECO:0007669"/>
    <property type="project" value="InterPro"/>
</dbReference>
<dbReference type="SUPFAM" id="SSF48264">
    <property type="entry name" value="Cytochrome P450"/>
    <property type="match status" value="1"/>
</dbReference>
<name>A0A8H7RXR5_9FUNG</name>
<evidence type="ECO:0000313" key="6">
    <source>
        <dbReference type="EMBL" id="KAG2218565.1"/>
    </source>
</evidence>
<protein>
    <recommendedName>
        <fullName evidence="8">Cytochrome P450</fullName>
    </recommendedName>
</protein>
<dbReference type="InterPro" id="IPR017972">
    <property type="entry name" value="Cyt_P450_CS"/>
</dbReference>
<dbReference type="PROSITE" id="PS00086">
    <property type="entry name" value="CYTOCHROME_P450"/>
    <property type="match status" value="1"/>
</dbReference>
<evidence type="ECO:0000256" key="2">
    <source>
        <dbReference type="ARBA" id="ARBA00010617"/>
    </source>
</evidence>
<evidence type="ECO:0000256" key="5">
    <source>
        <dbReference type="RuleBase" id="RU000461"/>
    </source>
</evidence>
<sequence length="388" mass="44958">MKTLQDIVLNFYQQQQQQQQGNLMVVNNNKWAITTATATTIFIYYVIKNIINSNKDKNDATPIVPYRWPILGSSAEYFKDKKKFAKEKAELYGPVFRVHLLGQFTKVQSFVARTTAFTLGGTSFTENKELLYLLENVADECSKRFLMPSPARALLPWWNTLYKNRNTFAKESIQRVRNGLKEEVKRRLDIIHNKNEKEKKAPDDVLQFILTNHFKDENENDILDGLTIWFFSMTFLSVSTTSGILMALLHSLANFPQYVSELLEEQEHVIQQKKKNNTHSSLDADDYKKLVKLDSYIREVFRHMDDFGHPHVNITKNNVVLSNGTIIRPGEEVFTNFWHLNFDPTSQPDLEDLEEFKPFRFVGRGKQSTKCSNDYLPFGLGRHACPGN</sequence>
<dbReference type="PANTHER" id="PTHR46206">
    <property type="entry name" value="CYTOCHROME P450"/>
    <property type="match status" value="1"/>
</dbReference>
<dbReference type="InterPro" id="IPR001128">
    <property type="entry name" value="Cyt_P450"/>
</dbReference>
<dbReference type="GO" id="GO:0004497">
    <property type="term" value="F:monooxygenase activity"/>
    <property type="evidence" value="ECO:0007669"/>
    <property type="project" value="UniProtKB-KW"/>
</dbReference>
<comment type="caution">
    <text evidence="6">The sequence shown here is derived from an EMBL/GenBank/DDBJ whole genome shotgun (WGS) entry which is preliminary data.</text>
</comment>
<keyword evidence="3 5" id="KW-0479">Metal-binding</keyword>